<keyword evidence="15" id="KW-1038">Host endoplasmic reticulum</keyword>
<evidence type="ECO:0000256" key="13">
    <source>
        <dbReference type="ARBA" id="ARBA00023136"/>
    </source>
</evidence>
<evidence type="ECO:0000259" key="20">
    <source>
        <dbReference type="Pfam" id="PF03563"/>
    </source>
</evidence>
<dbReference type="EMBL" id="MK896584">
    <property type="protein sequence ID" value="QLA46970.1"/>
    <property type="molecule type" value="Viral_cRNA"/>
</dbReference>
<dbReference type="Pfam" id="PF03563">
    <property type="entry name" value="Bunya_G2"/>
    <property type="match status" value="1"/>
</dbReference>
<keyword evidence="5" id="KW-0945">Host-virus interaction</keyword>
<keyword evidence="10" id="KW-0946">Virion</keyword>
<feature type="transmembrane region" description="Helical" evidence="18">
    <location>
        <begin position="203"/>
        <end position="230"/>
    </location>
</feature>
<keyword evidence="13 18" id="KW-0472">Membrane</keyword>
<keyword evidence="14" id="KW-0325">Glycoprotein</keyword>
<dbReference type="GO" id="GO:0044167">
    <property type="term" value="C:host cell endoplasmic reticulum membrane"/>
    <property type="evidence" value="ECO:0007669"/>
    <property type="project" value="UniProtKB-SubCell"/>
</dbReference>
<keyword evidence="16" id="KW-1160">Virus entry into host cell</keyword>
<evidence type="ECO:0000256" key="11">
    <source>
        <dbReference type="ARBA" id="ARBA00022870"/>
    </source>
</evidence>
<evidence type="ECO:0000256" key="5">
    <source>
        <dbReference type="ARBA" id="ARBA00022581"/>
    </source>
</evidence>
<dbReference type="InterPro" id="IPR005168">
    <property type="entry name" value="Bunya_G2"/>
</dbReference>
<evidence type="ECO:0000256" key="6">
    <source>
        <dbReference type="ARBA" id="ARBA00022692"/>
    </source>
</evidence>
<keyword evidence="8" id="KW-1161">Viral attachment to host cell</keyword>
<feature type="transmembrane region" description="Helical" evidence="18">
    <location>
        <begin position="362"/>
        <end position="381"/>
    </location>
</feature>
<evidence type="ECO:0000256" key="12">
    <source>
        <dbReference type="ARBA" id="ARBA00022989"/>
    </source>
</evidence>
<organism evidence="21">
    <name type="scientific">Enseada virus</name>
    <dbReference type="NCBI Taxonomy" id="1821545"/>
    <lineage>
        <taxon>Viruses</taxon>
        <taxon>Riboviria</taxon>
        <taxon>Orthornavirae</taxon>
        <taxon>Negarnaviricota</taxon>
        <taxon>Polyploviricotina</taxon>
        <taxon>Bunyaviricetes</taxon>
        <taxon>Elliovirales</taxon>
        <taxon>Peribunyaviridae</taxon>
        <taxon>Orthobunyavirus</taxon>
        <taxon>Orthobunyavirus enseadaense</taxon>
    </lineage>
</organism>
<feature type="domain" description="Bunyavirus glycoprotein G1" evidence="19">
    <location>
        <begin position="532"/>
        <end position="1371"/>
    </location>
</feature>
<evidence type="ECO:0000256" key="18">
    <source>
        <dbReference type="SAM" id="Phobius"/>
    </source>
</evidence>
<keyword evidence="9" id="KW-1040">Host Golgi apparatus</keyword>
<evidence type="ECO:0000256" key="4">
    <source>
        <dbReference type="ARBA" id="ARBA00015294"/>
    </source>
</evidence>
<evidence type="ECO:0000256" key="17">
    <source>
        <dbReference type="ARBA" id="ARBA00031199"/>
    </source>
</evidence>
<evidence type="ECO:0000256" key="10">
    <source>
        <dbReference type="ARBA" id="ARBA00022844"/>
    </source>
</evidence>
<evidence type="ECO:0000256" key="7">
    <source>
        <dbReference type="ARBA" id="ARBA00022729"/>
    </source>
</evidence>
<dbReference type="Pfam" id="PF03557">
    <property type="entry name" value="Bunya_G1"/>
    <property type="match status" value="1"/>
</dbReference>
<evidence type="ECO:0000256" key="3">
    <source>
        <dbReference type="ARBA" id="ARBA00004625"/>
    </source>
</evidence>
<evidence type="ECO:0000256" key="14">
    <source>
        <dbReference type="ARBA" id="ARBA00023180"/>
    </source>
</evidence>
<keyword evidence="11" id="KW-1043">Host membrane</keyword>
<dbReference type="InterPro" id="IPR026400">
    <property type="entry name" value="Bunya_nonstruc_pro_NSm"/>
</dbReference>
<evidence type="ECO:0000256" key="9">
    <source>
        <dbReference type="ARBA" id="ARBA00022812"/>
    </source>
</evidence>
<dbReference type="GO" id="GO:0044003">
    <property type="term" value="P:symbiont-mediated perturbation of host process"/>
    <property type="evidence" value="ECO:0007669"/>
    <property type="project" value="InterPro"/>
</dbReference>
<comment type="subcellular location">
    <subcellularLocation>
        <location evidence="2">Host Golgi apparatus membrane</location>
        <topology evidence="2">Multi-pass membrane protein</topology>
    </subcellularLocation>
    <subcellularLocation>
        <location evidence="3">Host endoplasmic reticulum membrane</location>
    </subcellularLocation>
    <subcellularLocation>
        <location evidence="1">Virion membrane</location>
    </subcellularLocation>
</comment>
<feature type="transmembrane region" description="Helical" evidence="18">
    <location>
        <begin position="309"/>
        <end position="326"/>
    </location>
</feature>
<keyword evidence="12 18" id="KW-1133">Transmembrane helix</keyword>
<evidence type="ECO:0000256" key="16">
    <source>
        <dbReference type="ARBA" id="ARBA00023296"/>
    </source>
</evidence>
<proteinExistence type="predicted"/>
<name>A0A7D9MVP2_9VIRU</name>
<evidence type="ECO:0000256" key="2">
    <source>
        <dbReference type="ARBA" id="ARBA00004252"/>
    </source>
</evidence>
<evidence type="ECO:0000256" key="15">
    <source>
        <dbReference type="ARBA" id="ARBA00023184"/>
    </source>
</evidence>
<evidence type="ECO:0000256" key="1">
    <source>
        <dbReference type="ARBA" id="ARBA00004182"/>
    </source>
</evidence>
<dbReference type="GO" id="GO:0019062">
    <property type="term" value="P:virion attachment to host cell"/>
    <property type="evidence" value="ECO:0007669"/>
    <property type="project" value="UniProtKB-KW"/>
</dbReference>
<evidence type="ECO:0000256" key="8">
    <source>
        <dbReference type="ARBA" id="ARBA00022804"/>
    </source>
</evidence>
<keyword evidence="7" id="KW-0732">Signal</keyword>
<keyword evidence="6 18" id="KW-0812">Transmembrane</keyword>
<sequence length="1437" mass="162702">MIYILVISLLALAGSIPLETRCFQDGMLVVDQVMSHGIAEICVKDDVSIIKTISQQQRNTTLFSNRVYRKMLVQNYEDCNPVEVPNGPIMIFKPDRSLMLIPHTFACRTDCTISLDSEEANIILHSDKLNHYEVMGTTTATRWFQGSTTYSLEHTCEHIQVTCGSKSLNFHACFKYHMACIRFMNRSYMPAFIIKSVCQNKELIIMCCLVLIIFSLLYIMTLTYICYILIPIFYPLTYLYGILYNKSCKKCYYCGLAYHPFSKCGKNCVCGSMFENSERMKMHRESGLCKGYKSLRAARILCKNKGSSFGLALALSFLLLSFVQPIESMKLKYEQEVIEIDEVTEEFDLLISKVQYSKETHLIFIGVNIAILVMILLFVLLKSKIEDRLLNKYIFLCDECQMTHPRKGLRFFFNGIFTNKCNTCMCGCNYNEFMTNTDDDYTIPMTHTLTAACYTPARYYVFRRVSNCFNSVIIGTLLILILVSISAAANNENCIKPSSFRTVTDPIVCSAWMNVPSSCTEPPQITSLFGNNVHEIEVRQIEPIKSDLHKLLEESEKTSSPLKAYLLEEAAVKLHCQEISGFNTETGKFNSELKKQLAIKQLEVCSTNKADKACKCFTGDAACDTSDALSDMVTYYKANKQVFKNDLQKIIAALSKVYPGLLAKEFNLAMKHSNLSQVKVLAEKLKSNFGNAKAACSVINILIKSLADAELNAINPKTKLLKDLPEFEPVWKAESIFKTINQASAIKTCVNFKFYQCRTPLSSRLVIVLTCNNENNKFYKVPDQGYSLKHASPTTLCVGDPYCELDFIPVQTNEKNDLESMACTQIDNNKIDNSKMMPITKCKKVSTQTCIYQNLNKTFMECSNGYFYEYYQETVQSGKDEIGISCFDKGCKQKSFPHHVSNLKGCVPHVANMTPRKLKQIVYENIEQLKHSIQETIKTDLIEHKYKLTMNLPHISPSFRTISIQGTETDSGVENSYIETNVIVRSGSSVGVTLSTKKGEKLFDLVIFVKNAFYESIANPIYTTGPTVGINVEHNEQCTGTCPTNLKKQGWLSFQKEHTSSWGCEEFGCLAIGAGCVYGHCRDIIRPEMKIFKLSTEEQPRVNVCISMPDSSYCHEINSFTPIITDQIEVQFLSNEAGRIPKIFAYKSHKVLTGMINDFGSFSKMCGSVQQVEKEVFGAGIPRWDYICHAASRKDIVVSKCYDNFYDSCLKLLPEENLVFDDQTNKIIQINRLLGEIRLKIKLGDITYKLFEKNPSFDLKASCVGCLDCMKGIDCELTILSSSDTVCPITSTCELHHNNIKIEANTQKYGIKAKCSAETIEIQVCENKIEVQVSIIDRHEVLEVGNSDQTYFVKEKDMRCGTWLCKVSEQGIGSIFSPFMSIFGHYGRIAFYTVLGLIVFFLAVYILLPVCGRLKDLLKKNEIEYERELRGFKSRIR</sequence>
<dbReference type="NCBIfam" id="TIGR04210">
    <property type="entry name" value="bunya_NSm"/>
    <property type="match status" value="1"/>
</dbReference>
<feature type="domain" description="Bunyavirus glycoprotein G2" evidence="20">
    <location>
        <begin position="21"/>
        <end position="299"/>
    </location>
</feature>
<accession>A0A7D9MVP2</accession>
<evidence type="ECO:0000259" key="19">
    <source>
        <dbReference type="Pfam" id="PF03557"/>
    </source>
</evidence>
<protein>
    <recommendedName>
        <fullName evidence="4">Envelopment polyprotein</fullName>
    </recommendedName>
    <alternativeName>
        <fullName evidence="17">M polyprotein</fullName>
    </alternativeName>
</protein>
<dbReference type="GO" id="GO:0044178">
    <property type="term" value="C:host cell Golgi membrane"/>
    <property type="evidence" value="ECO:0007669"/>
    <property type="project" value="UniProtKB-SubCell"/>
</dbReference>
<feature type="transmembrane region" description="Helical" evidence="18">
    <location>
        <begin position="468"/>
        <end position="489"/>
    </location>
</feature>
<feature type="transmembrane region" description="Helical" evidence="18">
    <location>
        <begin position="1389"/>
        <end position="1411"/>
    </location>
</feature>
<reference evidence="21" key="1">
    <citation type="submission" date="2019-05" db="EMBL/GenBank/DDBJ databases">
        <title>Genomic Characterization of 104 Bunyaviruses in the Families Peribunyaviridae, Nairoviridae, and Phenuiviridae.</title>
        <authorList>
            <person name="Kapuscinski M."/>
            <person name="Bergren N."/>
            <person name="Russell B."/>
            <person name="Lee J."/>
            <person name="Borland E."/>
            <person name="King D."/>
            <person name="Burkhalter K."/>
            <person name="Stenglein M."/>
            <person name="Kading R."/>
        </authorList>
    </citation>
    <scope>NUCLEOTIDE SEQUENCE</scope>
    <source>
        <strain evidence="21">78V213</strain>
    </source>
</reference>
<evidence type="ECO:0000313" key="21">
    <source>
        <dbReference type="EMBL" id="QLA46970.1"/>
    </source>
</evidence>
<dbReference type="InterPro" id="IPR005167">
    <property type="entry name" value="Bunya_G1"/>
</dbReference>
<dbReference type="GO" id="GO:0046718">
    <property type="term" value="P:symbiont entry into host cell"/>
    <property type="evidence" value="ECO:0007669"/>
    <property type="project" value="UniProtKB-KW"/>
</dbReference>
<dbReference type="GO" id="GO:0055036">
    <property type="term" value="C:virion membrane"/>
    <property type="evidence" value="ECO:0007669"/>
    <property type="project" value="UniProtKB-SubCell"/>
</dbReference>